<reference evidence="3" key="1">
    <citation type="submission" date="2022-12" db="EMBL/GenBank/DDBJ databases">
        <authorList>
            <person name="Petersen C."/>
        </authorList>
    </citation>
    <scope>NUCLEOTIDE SEQUENCE</scope>
    <source>
        <strain evidence="3">IBT 21472</strain>
    </source>
</reference>
<organism evidence="3 4">
    <name type="scientific">Penicillium atrosanguineum</name>
    <dbReference type="NCBI Taxonomy" id="1132637"/>
    <lineage>
        <taxon>Eukaryota</taxon>
        <taxon>Fungi</taxon>
        <taxon>Dikarya</taxon>
        <taxon>Ascomycota</taxon>
        <taxon>Pezizomycotina</taxon>
        <taxon>Eurotiomycetes</taxon>
        <taxon>Eurotiomycetidae</taxon>
        <taxon>Eurotiales</taxon>
        <taxon>Aspergillaceae</taxon>
        <taxon>Penicillium</taxon>
    </lineage>
</organism>
<keyword evidence="1" id="KW-0413">Isomerase</keyword>
<dbReference type="Proteomes" id="UP001147746">
    <property type="component" value="Unassembled WGS sequence"/>
</dbReference>
<dbReference type="SUPFAM" id="SSF54506">
    <property type="entry name" value="Diaminopimelate epimerase-like"/>
    <property type="match status" value="1"/>
</dbReference>
<reference evidence="3" key="2">
    <citation type="journal article" date="2023" name="IMA Fungus">
        <title>Comparative genomic study of the Penicillium genus elucidates a diverse pangenome and 15 lateral gene transfer events.</title>
        <authorList>
            <person name="Petersen C."/>
            <person name="Sorensen T."/>
            <person name="Nielsen M.R."/>
            <person name="Sondergaard T.E."/>
            <person name="Sorensen J.L."/>
            <person name="Fitzpatrick D.A."/>
            <person name="Frisvad J.C."/>
            <person name="Nielsen K.L."/>
        </authorList>
    </citation>
    <scope>NUCLEOTIDE SEQUENCE</scope>
    <source>
        <strain evidence="3">IBT 21472</strain>
    </source>
</reference>
<dbReference type="InterPro" id="IPR003719">
    <property type="entry name" value="Phenazine_PhzF-like"/>
</dbReference>
<comment type="caution">
    <text evidence="3">The sequence shown here is derived from an EMBL/GenBank/DDBJ whole genome shotgun (WGS) entry which is preliminary data.</text>
</comment>
<dbReference type="PANTHER" id="PTHR13774:SF39">
    <property type="entry name" value="BIOSYNTHESIS PROTEIN, PUTATIVE-RELATED"/>
    <property type="match status" value="1"/>
</dbReference>
<feature type="active site" evidence="2">
    <location>
        <position position="50"/>
    </location>
</feature>
<dbReference type="EMBL" id="JAPZBO010000009">
    <property type="protein sequence ID" value="KAJ5302918.1"/>
    <property type="molecule type" value="Genomic_DNA"/>
</dbReference>
<evidence type="ECO:0000313" key="3">
    <source>
        <dbReference type="EMBL" id="KAJ5302918.1"/>
    </source>
</evidence>
<evidence type="ECO:0000256" key="1">
    <source>
        <dbReference type="ARBA" id="ARBA00023235"/>
    </source>
</evidence>
<proteinExistence type="predicted"/>
<dbReference type="AlphaFoldDB" id="A0A9W9H3A0"/>
<evidence type="ECO:0000256" key="2">
    <source>
        <dbReference type="PIRSR" id="PIRSR016184-1"/>
    </source>
</evidence>
<dbReference type="PIRSF" id="PIRSF016184">
    <property type="entry name" value="PhzC_PhzF"/>
    <property type="match status" value="1"/>
</dbReference>
<name>A0A9W9H3A0_9EURO</name>
<dbReference type="Pfam" id="PF02567">
    <property type="entry name" value="PhzC-PhzF"/>
    <property type="match status" value="1"/>
</dbReference>
<evidence type="ECO:0000313" key="4">
    <source>
        <dbReference type="Proteomes" id="UP001147746"/>
    </source>
</evidence>
<accession>A0A9W9H3A0</accession>
<dbReference type="PANTHER" id="PTHR13774">
    <property type="entry name" value="PHENAZINE BIOSYNTHESIS PROTEIN"/>
    <property type="match status" value="1"/>
</dbReference>
<dbReference type="NCBIfam" id="TIGR00654">
    <property type="entry name" value="PhzF_family"/>
    <property type="match status" value="1"/>
</dbReference>
<gene>
    <name evidence="3" type="ORF">N7476_009717</name>
</gene>
<sequence length="301" mass="32781">MDNMRSYNLSVFPYSRDPAKSGGNPTTIFLNAEGLDDLQMQALAKESGHECGFVLSGDAGWQDGCQFTMRYWVPNHEMEMCGHATVGAIWLMDQLGKLPSTDGLLLSTRSGKVEARVLKDESTSTSRVLVSQPAGSCENLSGDIVQEIVSCLGIATGDLAPLSKVQNACTSRTKTLIPLKSQAILNNLKPDFDLLRDICEKINSTGFYPYAFIDNKDQIVDARQFPKSVGYVEDPATGIAAAALAFGLLSDKSVSSDVKRPILVRQGWSMGKPSQIEVQFRGTNEDIEGCWISGNVKWAEE</sequence>
<dbReference type="OrthoDB" id="75169at2759"/>
<dbReference type="GO" id="GO:0005737">
    <property type="term" value="C:cytoplasm"/>
    <property type="evidence" value="ECO:0007669"/>
    <property type="project" value="TreeGrafter"/>
</dbReference>
<dbReference type="Gene3D" id="3.10.310.10">
    <property type="entry name" value="Diaminopimelate Epimerase, Chain A, domain 1"/>
    <property type="match status" value="2"/>
</dbReference>
<dbReference type="GO" id="GO:0016853">
    <property type="term" value="F:isomerase activity"/>
    <property type="evidence" value="ECO:0007669"/>
    <property type="project" value="UniProtKB-KW"/>
</dbReference>
<keyword evidence="4" id="KW-1185">Reference proteome</keyword>
<protein>
    <submittedName>
        <fullName evidence="3">Uncharacterized protein</fullName>
    </submittedName>
</protein>